<reference evidence="4" key="3">
    <citation type="submission" date="2024-09" db="EMBL/GenBank/DDBJ databases">
        <authorList>
            <person name="Sun Q."/>
            <person name="Mori K."/>
        </authorList>
    </citation>
    <scope>NUCLEOTIDE SEQUENCE</scope>
    <source>
        <strain evidence="4">NBRC 112440</strain>
    </source>
</reference>
<feature type="domain" description="MurNAc-LAA" evidence="2">
    <location>
        <begin position="119"/>
        <end position="232"/>
    </location>
</feature>
<dbReference type="Pfam" id="PF01520">
    <property type="entry name" value="Amidase_3"/>
    <property type="match status" value="1"/>
</dbReference>
<dbReference type="RefSeq" id="WP_380083741.1">
    <property type="nucleotide sequence ID" value="NZ_JBHSWD010000002.1"/>
</dbReference>
<protein>
    <submittedName>
        <fullName evidence="4">N-acetylmuramoyl-L-alanine amidase</fullName>
    </submittedName>
</protein>
<dbReference type="EMBL" id="JBHSWD010000002">
    <property type="protein sequence ID" value="MFC6592900.1"/>
    <property type="molecule type" value="Genomic_DNA"/>
</dbReference>
<evidence type="ECO:0000313" key="3">
    <source>
        <dbReference type="EMBL" id="MFC6592622.1"/>
    </source>
</evidence>
<evidence type="ECO:0000256" key="1">
    <source>
        <dbReference type="ARBA" id="ARBA00022801"/>
    </source>
</evidence>
<dbReference type="SMART" id="SM00646">
    <property type="entry name" value="Ami_3"/>
    <property type="match status" value="1"/>
</dbReference>
<dbReference type="Proteomes" id="UP001596297">
    <property type="component" value="Unassembled WGS sequence"/>
</dbReference>
<keyword evidence="5" id="KW-1185">Reference proteome</keyword>
<name>A0ABW1YH61_9DEIO</name>
<dbReference type="PANTHER" id="PTHR30404:SF0">
    <property type="entry name" value="N-ACETYLMURAMOYL-L-ALANINE AMIDASE AMIC"/>
    <property type="match status" value="1"/>
</dbReference>
<dbReference type="Gene3D" id="3.40.630.40">
    <property type="entry name" value="Zn-dependent exopeptidases"/>
    <property type="match status" value="1"/>
</dbReference>
<organism evidence="4 5">
    <name type="scientific">Deinococcus lacus</name>
    <dbReference type="NCBI Taxonomy" id="392561"/>
    <lineage>
        <taxon>Bacteria</taxon>
        <taxon>Thermotogati</taxon>
        <taxon>Deinococcota</taxon>
        <taxon>Deinococci</taxon>
        <taxon>Deinococcales</taxon>
        <taxon>Deinococcaceae</taxon>
        <taxon>Deinococcus</taxon>
    </lineage>
</organism>
<proteinExistence type="predicted"/>
<dbReference type="InterPro" id="IPR002508">
    <property type="entry name" value="MurNAc-LAA_cat"/>
</dbReference>
<accession>A0ABW1YH61</accession>
<evidence type="ECO:0000313" key="4">
    <source>
        <dbReference type="EMBL" id="MFC6592900.1"/>
    </source>
</evidence>
<dbReference type="EMBL" id="JBHSWD010000002">
    <property type="protein sequence ID" value="MFC6592622.1"/>
    <property type="molecule type" value="Genomic_DNA"/>
</dbReference>
<evidence type="ECO:0000259" key="2">
    <source>
        <dbReference type="SMART" id="SM00646"/>
    </source>
</evidence>
<dbReference type="PANTHER" id="PTHR30404">
    <property type="entry name" value="N-ACETYLMURAMOYL-L-ALANINE AMIDASE"/>
    <property type="match status" value="1"/>
</dbReference>
<dbReference type="InterPro" id="IPR050695">
    <property type="entry name" value="N-acetylmuramoyl_amidase_3"/>
</dbReference>
<dbReference type="CDD" id="cd02696">
    <property type="entry name" value="MurNAc-LAA"/>
    <property type="match status" value="1"/>
</dbReference>
<keyword evidence="1" id="KW-0378">Hydrolase</keyword>
<dbReference type="SUPFAM" id="SSF53187">
    <property type="entry name" value="Zn-dependent exopeptidases"/>
    <property type="match status" value="1"/>
</dbReference>
<comment type="caution">
    <text evidence="4">The sequence shown here is derived from an EMBL/GenBank/DDBJ whole genome shotgun (WGS) entry which is preliminary data.</text>
</comment>
<sequence length="238" mass="25220">MPSAGGGARLAVDLSPAFADVTPLTPAQMALAPVPRIPAAQGGMQAFSGQMVRPRVVLDPGHGGVDPGAVGAVVEAEVVLEVAQRVRRLLEDAGVEVVMTRTTNRELNRDKATDLSLRAQMAQAPAQLFVSIHANATQPGRAVYGYGIETWWNPNHPLSPRLARTLQDNMIQLTSATSRGLKSGRSLAVLRQARTPAALVEIGFTSHPVDGLNLRSSGYLDRVSLGIARGIREMLVAP</sequence>
<reference evidence="4" key="1">
    <citation type="journal article" date="2014" name="Int. J. Syst. Evol. Microbiol.">
        <title>Complete genome of a new Firmicutes species belonging to the dominant human colonic microbiota ('Ruminococcus bicirculans') reveals two chromosomes and a selective capacity to utilize plant glucans.</title>
        <authorList>
            <consortium name="NISC Comparative Sequencing Program"/>
            <person name="Wegmann U."/>
            <person name="Louis P."/>
            <person name="Goesmann A."/>
            <person name="Henrissat B."/>
            <person name="Duncan S.H."/>
            <person name="Flint H.J."/>
        </authorList>
    </citation>
    <scope>NUCLEOTIDE SEQUENCE</scope>
    <source>
        <strain evidence="4">NBRC 112440</strain>
    </source>
</reference>
<gene>
    <name evidence="3" type="ORF">ACFP81_11885</name>
    <name evidence="4" type="ORF">ACFP81_13430</name>
</gene>
<reference evidence="5" key="2">
    <citation type="journal article" date="2019" name="Int. J. Syst. Evol. Microbiol.">
        <title>The Global Catalogue of Microorganisms (GCM) 10K type strain sequencing project: providing services to taxonomists for standard genome sequencing and annotation.</title>
        <authorList>
            <consortium name="The Broad Institute Genomics Platform"/>
            <consortium name="The Broad Institute Genome Sequencing Center for Infectious Disease"/>
            <person name="Wu L."/>
            <person name="Ma J."/>
        </authorList>
    </citation>
    <scope>NUCLEOTIDE SEQUENCE [LARGE SCALE GENOMIC DNA]</scope>
    <source>
        <strain evidence="5">CGMCC 1.15772</strain>
    </source>
</reference>
<evidence type="ECO:0000313" key="5">
    <source>
        <dbReference type="Proteomes" id="UP001596297"/>
    </source>
</evidence>